<organism evidence="1 2">
    <name type="scientific">Coniosporium uncinatum</name>
    <dbReference type="NCBI Taxonomy" id="93489"/>
    <lineage>
        <taxon>Eukaryota</taxon>
        <taxon>Fungi</taxon>
        <taxon>Dikarya</taxon>
        <taxon>Ascomycota</taxon>
        <taxon>Pezizomycotina</taxon>
        <taxon>Dothideomycetes</taxon>
        <taxon>Dothideomycetes incertae sedis</taxon>
        <taxon>Coniosporium</taxon>
    </lineage>
</organism>
<sequence>KRLIEEALSTSKDAVGEFVEGQEDATRESSSSIPWSAYITQSAQSEPTSKTSDKAQNADAGKEQQAAPKSPNKIAPPSTNMSTPVKSLDLMGPGSSPAMTRSSERIRRTRTQASVPPPASSGRFRRNSIDELALSAKKAKAQTPDPATFVEDSASRRSQQSINTKTKKASLKDREPDELLAEDIAARLTQYKPRPSKSRSTQNSEPSAAGQSQEQVEPPSRKRKAKQDINSDDMAIGLPKEQYKPRPSRSRSTQVLEEPIDYSVVPERAAKRKSKRRKTVGDDLSLQIEEEDTKLQSLQDMGFSPETSRKTLMQHSGNVENAVADLVNKPPTAASASRDQRTDETAGKAEAVADNGQIPVKPSSEQQKLTGKRKRGAKAAEAASASLVRVEIPHVKSDAREPDAEETIMVEDEIPIEESG</sequence>
<protein>
    <submittedName>
        <fullName evidence="1">Uncharacterized protein</fullName>
    </submittedName>
</protein>
<comment type="caution">
    <text evidence="1">The sequence shown here is derived from an EMBL/GenBank/DDBJ whole genome shotgun (WGS) entry which is preliminary data.</text>
</comment>
<proteinExistence type="predicted"/>
<name>A0ACC3DGR1_9PEZI</name>
<accession>A0ACC3DGR1</accession>
<evidence type="ECO:0000313" key="2">
    <source>
        <dbReference type="Proteomes" id="UP001186974"/>
    </source>
</evidence>
<evidence type="ECO:0000313" key="1">
    <source>
        <dbReference type="EMBL" id="KAK3070665.1"/>
    </source>
</evidence>
<gene>
    <name evidence="1" type="ORF">LTS18_015041</name>
</gene>
<feature type="non-terminal residue" evidence="1">
    <location>
        <position position="1"/>
    </location>
</feature>
<reference evidence="1" key="1">
    <citation type="submission" date="2024-09" db="EMBL/GenBank/DDBJ databases">
        <title>Black Yeasts Isolated from many extreme environments.</title>
        <authorList>
            <person name="Coleine C."/>
            <person name="Stajich J.E."/>
            <person name="Selbmann L."/>
        </authorList>
    </citation>
    <scope>NUCLEOTIDE SEQUENCE</scope>
    <source>
        <strain evidence="1">CCFEE 5737</strain>
    </source>
</reference>
<keyword evidence="2" id="KW-1185">Reference proteome</keyword>
<dbReference type="EMBL" id="JAWDJW010004934">
    <property type="protein sequence ID" value="KAK3070665.1"/>
    <property type="molecule type" value="Genomic_DNA"/>
</dbReference>
<dbReference type="Proteomes" id="UP001186974">
    <property type="component" value="Unassembled WGS sequence"/>
</dbReference>
<feature type="non-terminal residue" evidence="1">
    <location>
        <position position="420"/>
    </location>
</feature>